<evidence type="ECO:0000256" key="3">
    <source>
        <dbReference type="ARBA" id="ARBA00013725"/>
    </source>
</evidence>
<accession>A0ABP9PDR8</accession>
<comment type="similarity">
    <text evidence="1">Belongs to the RNA polymerase subunit omega family.</text>
</comment>
<evidence type="ECO:0000256" key="6">
    <source>
        <dbReference type="ARBA" id="ARBA00029924"/>
    </source>
</evidence>
<keyword evidence="10" id="KW-1185">Reference proteome</keyword>
<comment type="catalytic activity">
    <reaction evidence="8">
        <text>RNA(n) + a ribonucleoside 5'-triphosphate = RNA(n+1) + diphosphate</text>
        <dbReference type="Rhea" id="RHEA:21248"/>
        <dbReference type="Rhea" id="RHEA-COMP:14527"/>
        <dbReference type="Rhea" id="RHEA-COMP:17342"/>
        <dbReference type="ChEBI" id="CHEBI:33019"/>
        <dbReference type="ChEBI" id="CHEBI:61557"/>
        <dbReference type="ChEBI" id="CHEBI:140395"/>
        <dbReference type="EC" id="2.7.7.6"/>
    </reaction>
</comment>
<dbReference type="Pfam" id="PF01192">
    <property type="entry name" value="RNA_pol_Rpb6"/>
    <property type="match status" value="1"/>
</dbReference>
<dbReference type="Proteomes" id="UP001499852">
    <property type="component" value="Unassembled WGS sequence"/>
</dbReference>
<dbReference type="SUPFAM" id="SSF63562">
    <property type="entry name" value="RPB6/omega subunit-like"/>
    <property type="match status" value="1"/>
</dbReference>
<evidence type="ECO:0000256" key="4">
    <source>
        <dbReference type="ARBA" id="ARBA00022478"/>
    </source>
</evidence>
<dbReference type="Gene3D" id="3.90.940.10">
    <property type="match status" value="1"/>
</dbReference>
<dbReference type="NCBIfam" id="NF001579">
    <property type="entry name" value="PRK00392.6-2"/>
    <property type="match status" value="1"/>
</dbReference>
<proteinExistence type="inferred from homology"/>
<reference evidence="10" key="1">
    <citation type="journal article" date="2019" name="Int. J. Syst. Evol. Microbiol.">
        <title>The Global Catalogue of Microorganisms (GCM) 10K type strain sequencing project: providing services to taxonomists for standard genome sequencing and annotation.</title>
        <authorList>
            <consortium name="The Broad Institute Genomics Platform"/>
            <consortium name="The Broad Institute Genome Sequencing Center for Infectious Disease"/>
            <person name="Wu L."/>
            <person name="Ma J."/>
        </authorList>
    </citation>
    <scope>NUCLEOTIDE SEQUENCE [LARGE SCALE GENOMIC DNA]</scope>
    <source>
        <strain evidence="10">JCM 18053</strain>
    </source>
</reference>
<evidence type="ECO:0000256" key="5">
    <source>
        <dbReference type="ARBA" id="ARBA00023163"/>
    </source>
</evidence>
<evidence type="ECO:0000313" key="10">
    <source>
        <dbReference type="Proteomes" id="UP001499852"/>
    </source>
</evidence>
<dbReference type="RefSeq" id="WP_345737778.1">
    <property type="nucleotide sequence ID" value="NZ_BAABIA010000007.1"/>
</dbReference>
<evidence type="ECO:0000256" key="1">
    <source>
        <dbReference type="ARBA" id="ARBA00006711"/>
    </source>
</evidence>
<evidence type="ECO:0000256" key="7">
    <source>
        <dbReference type="ARBA" id="ARBA00030998"/>
    </source>
</evidence>
<gene>
    <name evidence="9" type="ORF">GCM10023213_35950</name>
</gene>
<dbReference type="EMBL" id="BAABIA010000007">
    <property type="protein sequence ID" value="GAA5144964.1"/>
    <property type="molecule type" value="Genomic_DNA"/>
</dbReference>
<dbReference type="EC" id="2.7.7.6" evidence="2"/>
<keyword evidence="4" id="KW-0240">DNA-directed RNA polymerase</keyword>
<dbReference type="InterPro" id="IPR006110">
    <property type="entry name" value="Pol_omega/Rpo6/RPB6"/>
</dbReference>
<evidence type="ECO:0000256" key="2">
    <source>
        <dbReference type="ARBA" id="ARBA00012418"/>
    </source>
</evidence>
<keyword evidence="5" id="KW-0804">Transcription</keyword>
<organism evidence="9 10">
    <name type="scientific">Prosthecobacter algae</name>
    <dbReference type="NCBI Taxonomy" id="1144682"/>
    <lineage>
        <taxon>Bacteria</taxon>
        <taxon>Pseudomonadati</taxon>
        <taxon>Verrucomicrobiota</taxon>
        <taxon>Verrucomicrobiia</taxon>
        <taxon>Verrucomicrobiales</taxon>
        <taxon>Verrucomicrobiaceae</taxon>
        <taxon>Prosthecobacter</taxon>
    </lineage>
</organism>
<name>A0ABP9PDR8_9BACT</name>
<protein>
    <recommendedName>
        <fullName evidence="3">DNA-directed RNA polymerase subunit omega</fullName>
        <ecNumber evidence="2">2.7.7.6</ecNumber>
    </recommendedName>
    <alternativeName>
        <fullName evidence="7">RNA polymerase omega subunit</fullName>
    </alternativeName>
    <alternativeName>
        <fullName evidence="6">Transcriptase subunit omega</fullName>
    </alternativeName>
</protein>
<comment type="caution">
    <text evidence="9">The sequence shown here is derived from an EMBL/GenBank/DDBJ whole genome shotgun (WGS) entry which is preliminary data.</text>
</comment>
<sequence>MKAELVEQAALIVKDPPILINMVSKRVKQLTSGRAPLVDRRPGMREADVALLEIIQGKIKAEYHVKDV</sequence>
<evidence type="ECO:0000256" key="8">
    <source>
        <dbReference type="ARBA" id="ARBA00048552"/>
    </source>
</evidence>
<dbReference type="InterPro" id="IPR036161">
    <property type="entry name" value="RPB6/omega-like_sf"/>
</dbReference>
<evidence type="ECO:0000313" key="9">
    <source>
        <dbReference type="EMBL" id="GAA5144964.1"/>
    </source>
</evidence>